<sequence>MTESILPPAKAQEVVEFLTQNPTFFAEYPQLLERLVLPHPQGENAVSLVERQLQQFRQQRDSLKSEFMSLLNIAGENNSLFEKVMQFTLSLLATQNETQALQQIEQQLQTLFVVDCVKIFSFEMPKRSVAGIQQLGMSSRWSELLNGLLQPKTPYCGALEKEWREGLFADNGQVSSTCLLPLGETRVWGVLALGRYDLGYENDFGHFFLRLISQIVTAKLIDLFEDDYQPVSTLQQTAEATTPKTSPAETLPGDKIIPISRAVSKAD</sequence>
<name>A0A6F8PSS3_9GAMM</name>
<keyword evidence="2" id="KW-1185">Reference proteome</keyword>
<dbReference type="Gene3D" id="3.30.450.40">
    <property type="match status" value="1"/>
</dbReference>
<dbReference type="KEGG" id="tse:THMIRHAS_04410"/>
<organism evidence="1 2">
    <name type="scientific">Thiosulfatimonas sediminis</name>
    <dbReference type="NCBI Taxonomy" id="2675054"/>
    <lineage>
        <taxon>Bacteria</taxon>
        <taxon>Pseudomonadati</taxon>
        <taxon>Pseudomonadota</taxon>
        <taxon>Gammaproteobacteria</taxon>
        <taxon>Thiotrichales</taxon>
        <taxon>Piscirickettsiaceae</taxon>
        <taxon>Thiosulfatimonas</taxon>
    </lineage>
</organism>
<gene>
    <name evidence="1" type="ORF">THMIRHAS_04410</name>
</gene>
<dbReference type="RefSeq" id="WP_173270269.1">
    <property type="nucleotide sequence ID" value="NZ_AP021889.1"/>
</dbReference>
<dbReference type="Proteomes" id="UP000501726">
    <property type="component" value="Chromosome"/>
</dbReference>
<protein>
    <recommendedName>
        <fullName evidence="3">DUF484 domain-containing protein</fullName>
    </recommendedName>
</protein>
<dbReference type="InterPro" id="IPR007435">
    <property type="entry name" value="DUF484"/>
</dbReference>
<evidence type="ECO:0000313" key="2">
    <source>
        <dbReference type="Proteomes" id="UP000501726"/>
    </source>
</evidence>
<reference evidence="2" key="1">
    <citation type="submission" date="2019-11" db="EMBL/GenBank/DDBJ databases">
        <title>Isolation and characterization of two novel species in the genus Thiomicrorhabdus.</title>
        <authorList>
            <person name="Mochizuki J."/>
            <person name="Kojima H."/>
            <person name="Fukui M."/>
        </authorList>
    </citation>
    <scope>NUCLEOTIDE SEQUENCE [LARGE SCALE GENOMIC DNA]</scope>
    <source>
        <strain evidence="2">aks77</strain>
    </source>
</reference>
<evidence type="ECO:0000313" key="1">
    <source>
        <dbReference type="EMBL" id="BBP45068.1"/>
    </source>
</evidence>
<dbReference type="Pfam" id="PF04340">
    <property type="entry name" value="DUF484"/>
    <property type="match status" value="1"/>
</dbReference>
<proteinExistence type="predicted"/>
<dbReference type="AlphaFoldDB" id="A0A6F8PSS3"/>
<dbReference type="EMBL" id="AP021889">
    <property type="protein sequence ID" value="BBP45068.1"/>
    <property type="molecule type" value="Genomic_DNA"/>
</dbReference>
<dbReference type="PANTHER" id="PTHR38765">
    <property type="entry name" value="DUF484 DOMAIN-CONTAINING PROTEIN"/>
    <property type="match status" value="1"/>
</dbReference>
<accession>A0A6F8PSS3</accession>
<evidence type="ECO:0008006" key="3">
    <source>
        <dbReference type="Google" id="ProtNLM"/>
    </source>
</evidence>
<dbReference type="PANTHER" id="PTHR38765:SF1">
    <property type="entry name" value="DUF484 DOMAIN-CONTAINING PROTEIN"/>
    <property type="match status" value="1"/>
</dbReference>
<dbReference type="InterPro" id="IPR029016">
    <property type="entry name" value="GAF-like_dom_sf"/>
</dbReference>